<feature type="domain" description="HTH myb-type" evidence="5">
    <location>
        <begin position="201"/>
        <end position="256"/>
    </location>
</feature>
<comment type="subcellular location">
    <subcellularLocation>
        <location evidence="1">Nucleus</location>
    </subcellularLocation>
</comment>
<dbReference type="Pfam" id="PF00249">
    <property type="entry name" value="Myb_DNA-binding"/>
    <property type="match status" value="1"/>
</dbReference>
<dbReference type="SMART" id="SM00717">
    <property type="entry name" value="SANT"/>
    <property type="match status" value="1"/>
</dbReference>
<dbReference type="PROSITE" id="PS51294">
    <property type="entry name" value="HTH_MYB"/>
    <property type="match status" value="1"/>
</dbReference>
<dbReference type="EMBL" id="BSYR01000077">
    <property type="protein sequence ID" value="GMJ15223.1"/>
    <property type="molecule type" value="Genomic_DNA"/>
</dbReference>
<dbReference type="PANTHER" id="PTHR47206">
    <property type="entry name" value="HOMEODOMAIN-LIKE SUPERFAMILY PROTEIN"/>
    <property type="match status" value="1"/>
</dbReference>
<evidence type="ECO:0000313" key="6">
    <source>
        <dbReference type="EMBL" id="GMJ15223.1"/>
    </source>
</evidence>
<dbReference type="Gene3D" id="1.10.10.60">
    <property type="entry name" value="Homeodomain-like"/>
    <property type="match status" value="1"/>
</dbReference>
<reference evidence="6" key="1">
    <citation type="submission" date="2023-05" db="EMBL/GenBank/DDBJ databases">
        <title>Genome and transcriptome analyses reveal genes involved in the formation of fine ridges on petal epidermal cells in Hibiscus trionum.</title>
        <authorList>
            <person name="Koshimizu S."/>
            <person name="Masuda S."/>
            <person name="Ishii T."/>
            <person name="Shirasu K."/>
            <person name="Hoshino A."/>
            <person name="Arita M."/>
        </authorList>
    </citation>
    <scope>NUCLEOTIDE SEQUENCE</scope>
    <source>
        <strain evidence="6">Hamamatsu line</strain>
    </source>
</reference>
<dbReference type="PROSITE" id="PS50090">
    <property type="entry name" value="MYB_LIKE"/>
    <property type="match status" value="1"/>
</dbReference>
<feature type="region of interest" description="Disordered" evidence="3">
    <location>
        <begin position="296"/>
        <end position="384"/>
    </location>
</feature>
<feature type="region of interest" description="Disordered" evidence="3">
    <location>
        <begin position="495"/>
        <end position="531"/>
    </location>
</feature>
<dbReference type="InterPro" id="IPR009057">
    <property type="entry name" value="Homeodomain-like_sf"/>
</dbReference>
<feature type="region of interest" description="Disordered" evidence="3">
    <location>
        <begin position="414"/>
        <end position="439"/>
    </location>
</feature>
<sequence>MIEKTKKQRKGSISEDDVSTLLQRYTATTVLALLQEVAQYPGVKLNWNALVKKTTTGISNAREYQMLWRHLAYRNTLLEKFDDGAEPLDDDSDLEYELEPCPSVSGETSAEAAACVKVLIASGLPSDSGLANSSMVDAPLTINIPNLQSSRVSSENSQPTCSMRGINITVPVSVQKQILPAVASTETLEGNGSAGANLPARRKRKPWSEAEDMELISAVQKCGVGNWANILRGDFKGDRTASQLAQRWTIIKKRLGNLNVEGNSTVPQLSEAQLATRSALSLALDMPDKNLTAACTNNPGLKITSSTSALPTTGGEASVQVQSQFQQGPIASSQSQNHSQQVPIASAQSQNHSQQGAITSVSAHKEPQKAPIISIPSHNQPRKGPIASVPAKILSQQAPVASVQVPVASVQVPIPSQQGPMTTKTSPQGSSSSTLKSRVTMKKPPTYFSSTGSFLEATAVAAGARIGCPEDAASLRKAAQSKNAIHIITSGGSSVKPLIPSGSSSHLEVHSNVQSSTSHPGSVKSAAQRVEHTPLSSNFPIQQCIAIASGPTVEGPSREEPEAAVDIKSSASGSLPVEHMRENGALVLKIEPGEGVKEQKAAASNPESELKNLEVVAEHPNEKLVEGHQVNVKSNLVEESQNANDSTIDCSLVKKSDCQPAAEECCRNQSMTETPAETSVNNGCTKDMEISSTPETAKGP</sequence>
<feature type="compositionally biased region" description="Polar residues" evidence="3">
    <location>
        <begin position="501"/>
        <end position="520"/>
    </location>
</feature>
<accession>A0A9W7JL95</accession>
<feature type="compositionally biased region" description="Polar residues" evidence="3">
    <location>
        <begin position="296"/>
        <end position="311"/>
    </location>
</feature>
<dbReference type="InterPro" id="IPR001005">
    <property type="entry name" value="SANT/Myb"/>
</dbReference>
<evidence type="ECO:0000256" key="3">
    <source>
        <dbReference type="SAM" id="MobiDB-lite"/>
    </source>
</evidence>
<dbReference type="CDD" id="cd11660">
    <property type="entry name" value="SANT_TRF"/>
    <property type="match status" value="1"/>
</dbReference>
<proteinExistence type="predicted"/>
<dbReference type="SUPFAM" id="SSF46689">
    <property type="entry name" value="Homeodomain-like"/>
    <property type="match status" value="1"/>
</dbReference>
<dbReference type="Proteomes" id="UP001165190">
    <property type="component" value="Unassembled WGS sequence"/>
</dbReference>
<feature type="domain" description="Myb-like" evidence="4">
    <location>
        <begin position="199"/>
        <end position="252"/>
    </location>
</feature>
<feature type="compositionally biased region" description="Polar residues" evidence="3">
    <location>
        <begin position="419"/>
        <end position="437"/>
    </location>
</feature>
<name>A0A9W7JL95_HIBTR</name>
<dbReference type="GO" id="GO:0005634">
    <property type="term" value="C:nucleus"/>
    <property type="evidence" value="ECO:0007669"/>
    <property type="project" value="UniProtKB-SubCell"/>
</dbReference>
<keyword evidence="2" id="KW-0539">Nucleus</keyword>
<protein>
    <recommendedName>
        <fullName evidence="8">Homeodomain-like superfamily protein</fullName>
    </recommendedName>
</protein>
<evidence type="ECO:0000259" key="5">
    <source>
        <dbReference type="PROSITE" id="PS51294"/>
    </source>
</evidence>
<feature type="compositionally biased region" description="Polar residues" evidence="3">
    <location>
        <begin position="319"/>
        <end position="362"/>
    </location>
</feature>
<feature type="region of interest" description="Disordered" evidence="3">
    <location>
        <begin position="666"/>
        <end position="700"/>
    </location>
</feature>
<evidence type="ECO:0000256" key="1">
    <source>
        <dbReference type="ARBA" id="ARBA00004123"/>
    </source>
</evidence>
<comment type="caution">
    <text evidence="6">The sequence shown here is derived from an EMBL/GenBank/DDBJ whole genome shotgun (WGS) entry which is preliminary data.</text>
</comment>
<evidence type="ECO:0000313" key="7">
    <source>
        <dbReference type="Proteomes" id="UP001165190"/>
    </source>
</evidence>
<evidence type="ECO:0000256" key="2">
    <source>
        <dbReference type="ARBA" id="ARBA00023242"/>
    </source>
</evidence>
<dbReference type="InterPro" id="IPR017930">
    <property type="entry name" value="Myb_dom"/>
</dbReference>
<feature type="compositionally biased region" description="Polar residues" evidence="3">
    <location>
        <begin position="667"/>
        <end position="700"/>
    </location>
</feature>
<organism evidence="6 7">
    <name type="scientific">Hibiscus trionum</name>
    <name type="common">Flower of an hour</name>
    <dbReference type="NCBI Taxonomy" id="183268"/>
    <lineage>
        <taxon>Eukaryota</taxon>
        <taxon>Viridiplantae</taxon>
        <taxon>Streptophyta</taxon>
        <taxon>Embryophyta</taxon>
        <taxon>Tracheophyta</taxon>
        <taxon>Spermatophyta</taxon>
        <taxon>Magnoliopsida</taxon>
        <taxon>eudicotyledons</taxon>
        <taxon>Gunneridae</taxon>
        <taxon>Pentapetalae</taxon>
        <taxon>rosids</taxon>
        <taxon>malvids</taxon>
        <taxon>Malvales</taxon>
        <taxon>Malvaceae</taxon>
        <taxon>Malvoideae</taxon>
        <taxon>Hibiscus</taxon>
    </lineage>
</organism>
<gene>
    <name evidence="6" type="ORF">HRI_005191500</name>
</gene>
<dbReference type="AlphaFoldDB" id="A0A9W7JL95"/>
<feature type="region of interest" description="Disordered" evidence="3">
    <location>
        <begin position="188"/>
        <end position="207"/>
    </location>
</feature>
<evidence type="ECO:0000259" key="4">
    <source>
        <dbReference type="PROSITE" id="PS50090"/>
    </source>
</evidence>
<keyword evidence="7" id="KW-1185">Reference proteome</keyword>
<evidence type="ECO:0008006" key="8">
    <source>
        <dbReference type="Google" id="ProtNLM"/>
    </source>
</evidence>
<dbReference type="OrthoDB" id="608866at2759"/>
<dbReference type="PANTHER" id="PTHR47206:SF1">
    <property type="entry name" value="HOMEODOMAIN-LIKE SUPERFAMILY PROTEIN"/>
    <property type="match status" value="1"/>
</dbReference>